<dbReference type="Gene3D" id="2.40.128.630">
    <property type="match status" value="2"/>
</dbReference>
<feature type="signal peptide" evidence="2">
    <location>
        <begin position="1"/>
        <end position="21"/>
    </location>
</feature>
<feature type="region of interest" description="Disordered" evidence="1">
    <location>
        <begin position="98"/>
        <end position="119"/>
    </location>
</feature>
<evidence type="ECO:0000313" key="4">
    <source>
        <dbReference type="EMBL" id="PQO34217.1"/>
    </source>
</evidence>
<dbReference type="Proteomes" id="UP000238322">
    <property type="component" value="Unassembled WGS sequence"/>
</dbReference>
<dbReference type="Pfam" id="PF13360">
    <property type="entry name" value="PQQ_2"/>
    <property type="match status" value="1"/>
</dbReference>
<protein>
    <submittedName>
        <fullName evidence="4">Pyrrolo-quinoline quinone</fullName>
    </submittedName>
</protein>
<reference evidence="4 5" key="1">
    <citation type="submission" date="2018-02" db="EMBL/GenBank/DDBJ databases">
        <title>Comparative genomes isolates from brazilian mangrove.</title>
        <authorList>
            <person name="Araujo J.E."/>
            <person name="Taketani R.G."/>
            <person name="Silva M.C.P."/>
            <person name="Loureco M.V."/>
            <person name="Andreote F.D."/>
        </authorList>
    </citation>
    <scope>NUCLEOTIDE SEQUENCE [LARGE SCALE GENOMIC DNA]</scope>
    <source>
        <strain evidence="4 5">Hex-1 MGV</strain>
    </source>
</reference>
<evidence type="ECO:0000313" key="5">
    <source>
        <dbReference type="Proteomes" id="UP000238322"/>
    </source>
</evidence>
<feature type="chain" id="PRO_5015516963" evidence="2">
    <location>
        <begin position="22"/>
        <end position="418"/>
    </location>
</feature>
<gene>
    <name evidence="4" type="ORF">C5Y83_11820</name>
</gene>
<evidence type="ECO:0000259" key="3">
    <source>
        <dbReference type="Pfam" id="PF13360"/>
    </source>
</evidence>
<comment type="caution">
    <text evidence="4">The sequence shown here is derived from an EMBL/GenBank/DDBJ whole genome shotgun (WGS) entry which is preliminary data.</text>
</comment>
<sequence length="418" mass="45954">MKTILPTLLTLLALLTSPALADNWPSWRGPSNQGISNEINLPVEWSKDKNVAWRLAMPGAAGATPIVWEDHIFVTSVDGDDLVLLCIGTDGEEKWRRKLSSGNREVRGDEGNSAAPSPSTDGKYVWAFFTNGSLGCFDFDGKEIWQFDVEERYGDFDIAFGMTSTPVLHGDKLYLQLIHSGGAKVVALDKATGKEAWAVARKSDARQECEHSYASPIVYDGPEAKFLLTHGADYSIAYDLETGEEIWRVGGLHPPGRYDVTLRFVSSPVAKDGMVIVPSAKRGITAAVKTTGKGDITDKKEDYFWTFEVTPDVPSPLIVGDYVYLCRENGNLIALEKESGKQIYEERTNRIRHRASPVYADGKIYLTGRDGIVTVVQAGPEFKIISQNEIGEAIAASPVLSNGRIYLRTFDALWAIGE</sequence>
<dbReference type="InterPro" id="IPR002372">
    <property type="entry name" value="PQQ_rpt_dom"/>
</dbReference>
<keyword evidence="2" id="KW-0732">Signal</keyword>
<name>A0A2S8FPX6_9BACT</name>
<dbReference type="InterPro" id="IPR011047">
    <property type="entry name" value="Quinoprotein_ADH-like_sf"/>
</dbReference>
<dbReference type="RefSeq" id="WP_105329946.1">
    <property type="nucleotide sequence ID" value="NZ_PUHY01000010.1"/>
</dbReference>
<dbReference type="PANTHER" id="PTHR34512">
    <property type="entry name" value="CELL SURFACE PROTEIN"/>
    <property type="match status" value="1"/>
</dbReference>
<dbReference type="SUPFAM" id="SSF50998">
    <property type="entry name" value="Quinoprotein alcohol dehydrogenase-like"/>
    <property type="match status" value="1"/>
</dbReference>
<evidence type="ECO:0000256" key="1">
    <source>
        <dbReference type="SAM" id="MobiDB-lite"/>
    </source>
</evidence>
<dbReference type="OrthoDB" id="244732at2"/>
<dbReference type="PANTHER" id="PTHR34512:SF30">
    <property type="entry name" value="OUTER MEMBRANE PROTEIN ASSEMBLY FACTOR BAMB"/>
    <property type="match status" value="1"/>
</dbReference>
<dbReference type="SMART" id="SM00564">
    <property type="entry name" value="PQQ"/>
    <property type="match status" value="4"/>
</dbReference>
<organism evidence="4 5">
    <name type="scientific">Blastopirellula marina</name>
    <dbReference type="NCBI Taxonomy" id="124"/>
    <lineage>
        <taxon>Bacteria</taxon>
        <taxon>Pseudomonadati</taxon>
        <taxon>Planctomycetota</taxon>
        <taxon>Planctomycetia</taxon>
        <taxon>Pirellulales</taxon>
        <taxon>Pirellulaceae</taxon>
        <taxon>Blastopirellula</taxon>
    </lineage>
</organism>
<evidence type="ECO:0000256" key="2">
    <source>
        <dbReference type="SAM" id="SignalP"/>
    </source>
</evidence>
<dbReference type="InterPro" id="IPR018391">
    <property type="entry name" value="PQQ_b-propeller_rpt"/>
</dbReference>
<dbReference type="AlphaFoldDB" id="A0A2S8FPX6"/>
<accession>A0A2S8FPX6</accession>
<feature type="domain" description="Pyrrolo-quinoline quinone repeat" evidence="3">
    <location>
        <begin position="131"/>
        <end position="293"/>
    </location>
</feature>
<dbReference type="InterPro" id="IPR015943">
    <property type="entry name" value="WD40/YVTN_repeat-like_dom_sf"/>
</dbReference>
<proteinExistence type="predicted"/>
<dbReference type="Gene3D" id="2.130.10.10">
    <property type="entry name" value="YVTN repeat-like/Quinoprotein amine dehydrogenase"/>
    <property type="match status" value="1"/>
</dbReference>
<dbReference type="EMBL" id="PUHY01000010">
    <property type="protein sequence ID" value="PQO34217.1"/>
    <property type="molecule type" value="Genomic_DNA"/>
</dbReference>